<dbReference type="PANTHER" id="PTHR42891">
    <property type="entry name" value="D-GLYCERO-BETA-D-MANNO-HEPTOSE-1,7-BISPHOSPHATE 7-PHOSPHATASE"/>
    <property type="match status" value="1"/>
</dbReference>
<comment type="similarity">
    <text evidence="1">Belongs to the gmhB family.</text>
</comment>
<dbReference type="Proteomes" id="UP001055453">
    <property type="component" value="Plasmid pANSO36C"/>
</dbReference>
<dbReference type="RefSeq" id="WP_251960945.1">
    <property type="nucleotide sequence ID" value="NZ_AP025735.1"/>
</dbReference>
<dbReference type="InterPro" id="IPR006549">
    <property type="entry name" value="HAD-SF_hydro_IIIA"/>
</dbReference>
<name>A0ABM7ZCI2_NOSCO</name>
<dbReference type="InterPro" id="IPR004446">
    <property type="entry name" value="Heptose_bisP_phosphatase"/>
</dbReference>
<dbReference type="PANTHER" id="PTHR42891:SF1">
    <property type="entry name" value="D-GLYCERO-BETA-D-MANNO-HEPTOSE-1,7-BISPHOSPHATE 7-PHOSPHATASE"/>
    <property type="match status" value="1"/>
</dbReference>
<dbReference type="Gene3D" id="3.40.50.1000">
    <property type="entry name" value="HAD superfamily/HAD-like"/>
    <property type="match status" value="1"/>
</dbReference>
<evidence type="ECO:0000256" key="1">
    <source>
        <dbReference type="PIRNR" id="PIRNR004682"/>
    </source>
</evidence>
<keyword evidence="1" id="KW-0963">Cytoplasm</keyword>
<keyword evidence="2" id="KW-0614">Plasmid</keyword>
<dbReference type="PIRSF" id="PIRSF004682">
    <property type="entry name" value="GmhB"/>
    <property type="match status" value="1"/>
</dbReference>
<protein>
    <recommendedName>
        <fullName evidence="1">D,D-heptose 1,7-bisphosphate phosphatase</fullName>
        <ecNumber evidence="1">3.1.3.-</ecNumber>
    </recommendedName>
</protein>
<keyword evidence="1" id="KW-0119">Carbohydrate metabolism</keyword>
<geneLocation type="plasmid" evidence="2 3">
    <name>pANSO36C</name>
</geneLocation>
<dbReference type="NCBIfam" id="TIGR01662">
    <property type="entry name" value="HAD-SF-IIIA"/>
    <property type="match status" value="1"/>
</dbReference>
<comment type="subcellular location">
    <subcellularLocation>
        <location evidence="1">Cytoplasm</location>
    </subcellularLocation>
</comment>
<organism evidence="2 3">
    <name type="scientific">Nostoc cf. commune SO-36</name>
    <dbReference type="NCBI Taxonomy" id="449208"/>
    <lineage>
        <taxon>Bacteria</taxon>
        <taxon>Bacillati</taxon>
        <taxon>Cyanobacteriota</taxon>
        <taxon>Cyanophyceae</taxon>
        <taxon>Nostocales</taxon>
        <taxon>Nostocaceae</taxon>
        <taxon>Nostoc</taxon>
    </lineage>
</organism>
<sequence length="205" mass="23145">MQLGLFLDLDGTVRESTDGKFIQTPKGQRIMAGVHEAIAFHKSQGYTIIGVTNQGGCDTINRDTGKPLKSLENAIAEQHYTLELIPQLEAIYFCPDMKGLIVHRVNRNDAVKLADHTPDGEFLEEKFRYRKPGAGMIYQAVFDFGIDLSKSWMIGDRDEDEKAAKAAGVNFMWADIWHMRFTPGMYEIRQATQSQVEFLEGINLN</sequence>
<dbReference type="InterPro" id="IPR023214">
    <property type="entry name" value="HAD_sf"/>
</dbReference>
<accession>A0ABM7ZCI2</accession>
<keyword evidence="3" id="KW-1185">Reference proteome</keyword>
<proteinExistence type="inferred from homology"/>
<evidence type="ECO:0000313" key="2">
    <source>
        <dbReference type="EMBL" id="BDI20984.1"/>
    </source>
</evidence>
<dbReference type="Pfam" id="PF13242">
    <property type="entry name" value="Hydrolase_like"/>
    <property type="match status" value="1"/>
</dbReference>
<dbReference type="EMBL" id="AP025735">
    <property type="protein sequence ID" value="BDI20984.1"/>
    <property type="molecule type" value="Genomic_DNA"/>
</dbReference>
<gene>
    <name evidence="2" type="ORF">ANSO36C_67860</name>
</gene>
<evidence type="ECO:0000313" key="3">
    <source>
        <dbReference type="Proteomes" id="UP001055453"/>
    </source>
</evidence>
<dbReference type="EC" id="3.1.3.-" evidence="1"/>
<dbReference type="InterPro" id="IPR036412">
    <property type="entry name" value="HAD-like_sf"/>
</dbReference>
<keyword evidence="1" id="KW-0378">Hydrolase</keyword>
<reference evidence="2" key="1">
    <citation type="submission" date="2022-04" db="EMBL/GenBank/DDBJ databases">
        <title>Complete genome sequence of a cyanobacterium, Nostoc sp. SO-36, isolated in Antarctica.</title>
        <authorList>
            <person name="Kanesaki Y."/>
            <person name="Effendi D."/>
            <person name="Sakamoto T."/>
            <person name="Ohtani S."/>
            <person name="Awai K."/>
        </authorList>
    </citation>
    <scope>NUCLEOTIDE SEQUENCE</scope>
    <source>
        <strain evidence="2">SO-36</strain>
        <plasmid evidence="2">pANSO36C</plasmid>
    </source>
</reference>
<dbReference type="SUPFAM" id="SSF56784">
    <property type="entry name" value="HAD-like"/>
    <property type="match status" value="1"/>
</dbReference>